<organism evidence="1 2">
    <name type="scientific">Actinomadura meridiana</name>
    <dbReference type="NCBI Taxonomy" id="559626"/>
    <lineage>
        <taxon>Bacteria</taxon>
        <taxon>Bacillati</taxon>
        <taxon>Actinomycetota</taxon>
        <taxon>Actinomycetes</taxon>
        <taxon>Streptosporangiales</taxon>
        <taxon>Thermomonosporaceae</taxon>
        <taxon>Actinomadura</taxon>
    </lineage>
</organism>
<evidence type="ECO:0000313" key="1">
    <source>
        <dbReference type="EMBL" id="GAA4235032.1"/>
    </source>
</evidence>
<dbReference type="EMBL" id="BAABAS010000012">
    <property type="protein sequence ID" value="GAA4235032.1"/>
    <property type="molecule type" value="Genomic_DNA"/>
</dbReference>
<gene>
    <name evidence="1" type="ORF">GCM10022254_41330</name>
</gene>
<accession>A0ABP8C7L4</accession>
<name>A0ABP8C7L4_9ACTN</name>
<comment type="caution">
    <text evidence="1">The sequence shown here is derived from an EMBL/GenBank/DDBJ whole genome shotgun (WGS) entry which is preliminary data.</text>
</comment>
<keyword evidence="2" id="KW-1185">Reference proteome</keyword>
<dbReference type="Proteomes" id="UP001501710">
    <property type="component" value="Unassembled WGS sequence"/>
</dbReference>
<protein>
    <submittedName>
        <fullName evidence="1">Uncharacterized protein</fullName>
    </submittedName>
</protein>
<evidence type="ECO:0000313" key="2">
    <source>
        <dbReference type="Proteomes" id="UP001501710"/>
    </source>
</evidence>
<reference evidence="2" key="1">
    <citation type="journal article" date="2019" name="Int. J. Syst. Evol. Microbiol.">
        <title>The Global Catalogue of Microorganisms (GCM) 10K type strain sequencing project: providing services to taxonomists for standard genome sequencing and annotation.</title>
        <authorList>
            <consortium name="The Broad Institute Genomics Platform"/>
            <consortium name="The Broad Institute Genome Sequencing Center for Infectious Disease"/>
            <person name="Wu L."/>
            <person name="Ma J."/>
        </authorList>
    </citation>
    <scope>NUCLEOTIDE SEQUENCE [LARGE SCALE GENOMIC DNA]</scope>
    <source>
        <strain evidence="2">JCM 17440</strain>
    </source>
</reference>
<proteinExistence type="predicted"/>
<sequence>MEVDVGVVGEERWGYGKESPNDRREVCGDFGEQIGCCLLELVRDLPPPACRMLFWATRACVSELVTCLLGPGLVRFVAKGWPMKGEAVTAEPPASGET</sequence>